<gene>
    <name evidence="2" type="ORF">rCG_38536</name>
</gene>
<dbReference type="Proteomes" id="UP000234681">
    <property type="component" value="Chromosome 3"/>
</dbReference>
<organism evidence="2 3">
    <name type="scientific">Rattus norvegicus</name>
    <name type="common">Rat</name>
    <dbReference type="NCBI Taxonomy" id="10116"/>
    <lineage>
        <taxon>Eukaryota</taxon>
        <taxon>Metazoa</taxon>
        <taxon>Chordata</taxon>
        <taxon>Craniata</taxon>
        <taxon>Vertebrata</taxon>
        <taxon>Euteleostomi</taxon>
        <taxon>Mammalia</taxon>
        <taxon>Eutheria</taxon>
        <taxon>Euarchontoglires</taxon>
        <taxon>Glires</taxon>
        <taxon>Rodentia</taxon>
        <taxon>Myomorpha</taxon>
        <taxon>Muroidea</taxon>
        <taxon>Muridae</taxon>
        <taxon>Murinae</taxon>
        <taxon>Rattus</taxon>
    </lineage>
</organism>
<feature type="compositionally biased region" description="Polar residues" evidence="1">
    <location>
        <begin position="101"/>
        <end position="111"/>
    </location>
</feature>
<dbReference type="EMBL" id="CH474066">
    <property type="protein sequence ID" value="EDL88839.1"/>
    <property type="molecule type" value="Genomic_DNA"/>
</dbReference>
<accession>A6KMD1</accession>
<evidence type="ECO:0000313" key="3">
    <source>
        <dbReference type="Proteomes" id="UP000234681"/>
    </source>
</evidence>
<evidence type="ECO:0000313" key="2">
    <source>
        <dbReference type="EMBL" id="EDL88839.1"/>
    </source>
</evidence>
<evidence type="ECO:0000256" key="1">
    <source>
        <dbReference type="SAM" id="MobiDB-lite"/>
    </source>
</evidence>
<dbReference type="AlphaFoldDB" id="A6KMD1"/>
<proteinExistence type="predicted"/>
<sequence>MAASARGRGAGEVLGAGRLLERWWEWQPGGESGGARCRVGRCSRLRGSPFVCTLPKWLRPGRAATAARALPGPRRSVRSRSPGKKTLSGRRGAQRTPRTPRVSSSDLQRPQKQIPDGKAPCWDLTATDPPRIIVTSEETCHSPHRSSTGE</sequence>
<feature type="region of interest" description="Disordered" evidence="1">
    <location>
        <begin position="63"/>
        <end position="128"/>
    </location>
</feature>
<name>A6KMD1_RAT</name>
<protein>
    <submittedName>
        <fullName evidence="2">RCG38536</fullName>
    </submittedName>
</protein>
<reference evidence="3" key="1">
    <citation type="submission" date="2005-09" db="EMBL/GenBank/DDBJ databases">
        <authorList>
            <person name="Mural R.J."/>
            <person name="Li P.W."/>
            <person name="Adams M.D."/>
            <person name="Amanatides P.G."/>
            <person name="Baden-Tillson H."/>
            <person name="Barnstead M."/>
            <person name="Chin S.H."/>
            <person name="Dew I."/>
            <person name="Evans C.A."/>
            <person name="Ferriera S."/>
            <person name="Flanigan M."/>
            <person name="Fosler C."/>
            <person name="Glodek A."/>
            <person name="Gu Z."/>
            <person name="Holt R.A."/>
            <person name="Jennings D."/>
            <person name="Kraft C.L."/>
            <person name="Lu F."/>
            <person name="Nguyen T."/>
            <person name="Nusskern D.R."/>
            <person name="Pfannkoch C.M."/>
            <person name="Sitter C."/>
            <person name="Sutton G.G."/>
            <person name="Venter J.C."/>
            <person name="Wang Z."/>
            <person name="Woodage T."/>
            <person name="Zheng X.H."/>
            <person name="Zhong F."/>
        </authorList>
    </citation>
    <scope>NUCLEOTIDE SEQUENCE [LARGE SCALE GENOMIC DNA]</scope>
    <source>
        <strain>BN</strain>
        <strain evidence="3">Sprague-Dawley</strain>
    </source>
</reference>